<name>A0A6U6G2B8_9DINO</name>
<evidence type="ECO:0000313" key="3">
    <source>
        <dbReference type="EMBL" id="CAD9482752.1"/>
    </source>
</evidence>
<gene>
    <name evidence="3" type="ORF">BRAN1462_LOCUS711</name>
</gene>
<feature type="signal peptide" evidence="2">
    <location>
        <begin position="1"/>
        <end position="22"/>
    </location>
</feature>
<keyword evidence="1" id="KW-1133">Transmembrane helix</keyword>
<dbReference type="AlphaFoldDB" id="A0A6U6G2B8"/>
<sequence length="190" mass="19401">MARGALVVVLHQTLLLRTCTLGELLVDRGLAGLPGRFSGDHAAGGKASARRSADAKVSYSLGGGAQEREPGEHRGNAAIQEPLSWDVAPAVGGAALGQVSADGPDAAQNPPGIRAGGRLGIGGRIGGADQRSNIEGEIDYGGLHAESNDPPSTMTPLLAGLGFLVQWAPLALVIIPLWLAWNGDRTVLHG</sequence>
<dbReference type="EMBL" id="HBGW01001062">
    <property type="protein sequence ID" value="CAD9482752.1"/>
    <property type="molecule type" value="Transcribed_RNA"/>
</dbReference>
<reference evidence="3" key="1">
    <citation type="submission" date="2021-01" db="EMBL/GenBank/DDBJ databases">
        <authorList>
            <person name="Corre E."/>
            <person name="Pelletier E."/>
            <person name="Niang G."/>
            <person name="Scheremetjew M."/>
            <person name="Finn R."/>
            <person name="Kale V."/>
            <person name="Holt S."/>
            <person name="Cochrane G."/>
            <person name="Meng A."/>
            <person name="Brown T."/>
            <person name="Cohen L."/>
        </authorList>
    </citation>
    <scope>NUCLEOTIDE SEQUENCE</scope>
    <source>
        <strain evidence="3">RCC3387</strain>
    </source>
</reference>
<feature type="chain" id="PRO_5030160503" evidence="2">
    <location>
        <begin position="23"/>
        <end position="190"/>
    </location>
</feature>
<proteinExistence type="predicted"/>
<evidence type="ECO:0000256" key="2">
    <source>
        <dbReference type="SAM" id="SignalP"/>
    </source>
</evidence>
<keyword evidence="1" id="KW-0812">Transmembrane</keyword>
<keyword evidence="1" id="KW-0472">Membrane</keyword>
<accession>A0A6U6G2B8</accession>
<keyword evidence="2" id="KW-0732">Signal</keyword>
<protein>
    <submittedName>
        <fullName evidence="3">Uncharacterized protein</fullName>
    </submittedName>
</protein>
<feature type="transmembrane region" description="Helical" evidence="1">
    <location>
        <begin position="157"/>
        <end position="181"/>
    </location>
</feature>
<evidence type="ECO:0000256" key="1">
    <source>
        <dbReference type="SAM" id="Phobius"/>
    </source>
</evidence>
<organism evidence="3">
    <name type="scientific">Zooxanthella nutricula</name>
    <dbReference type="NCBI Taxonomy" id="1333877"/>
    <lineage>
        <taxon>Eukaryota</taxon>
        <taxon>Sar</taxon>
        <taxon>Alveolata</taxon>
        <taxon>Dinophyceae</taxon>
        <taxon>Peridiniales</taxon>
        <taxon>Peridiniales incertae sedis</taxon>
        <taxon>Zooxanthella</taxon>
    </lineage>
</organism>